<proteinExistence type="predicted"/>
<dbReference type="Pfam" id="PF10441">
    <property type="entry name" value="Urb2"/>
    <property type="match status" value="1"/>
</dbReference>
<dbReference type="GO" id="GO:0042254">
    <property type="term" value="P:ribosome biogenesis"/>
    <property type="evidence" value="ECO:0007669"/>
    <property type="project" value="TreeGrafter"/>
</dbReference>
<keyword evidence="3" id="KW-1185">Reference proteome</keyword>
<evidence type="ECO:0000313" key="2">
    <source>
        <dbReference type="EMBL" id="RCH90923.1"/>
    </source>
</evidence>
<sequence length="1412" mass="161415">MSRSGSEAIAKALKGGGLSSVEKIKKAREAWNNNSLFFPNKDDFLFTWLCSSFAKPNMKKLDDCCLFQIDYWILFVDLLEHYQQSQDRNLPPVHINPLASVIVVLQHIDNITKDYLSLISRYLQLFFSVSFTSSYRPTFEHVSALVEQILISLETQTNEALLAIALPALQKLNSQLVAIANQKKVFSTLVDKLLFRLLSVRRRMDDLKIKEQITDIICKGLFHSDIILEYTSVLSSVDTTAKQTTYVIRLFDLLESMVKQDRNQMLDAVDIMPTLLSAFVISFRQKRNIRSEMMQSNDKKVEIGMFMYMLKIYSNMEQDEPSVYLKSLSQLLEKVVHEGLYTAQIEQDNLLLELSSKMIGYIHSSTGNDQSSIFDILDHLLQIDMSLLESQLNVIWPIMLNPDDQAESSCTRFATSVLKVYTASRQMDVFLNELLEHICRLQLSDLNMLKKPLFKSDFLDLFSRSTSNNYMPIEQILGIFNHFSQKLNQQTQSPNVNFISIYFCRFISSLKPSTQQRQRFQEPSLELFKTFIKPSLTRMNTFIPAIQVHSVLTRVFCENYTQKLESADLASIESSITSTFEQSKEGNNSEACMRTALCCNALLQHIYYHTLLFKSSSQRLDLVLDFIFDESDACKVQAKLACWKLLTDDWFEPLSQCLDKDQAKTFMHIIYQTMKHEHSTHAITASMLSKKMLRCASFYEANCFSSWNVQTYLKAITSLFNTTNQPDTASAAVAKLLSNIDTTAPFTWDKSVIHDLFPHLHVSSTTEPMEIDDMDQQLVTIFNLLALFPNECFGKNERALVIYIATLVDIWCVSNLTLLRSKISLACKRMILQFINYFSVNSILGSNADILSWLITSSLNSTSSALRRASHQLEENVLRRIMAFATAKSVDAQVIEYIKIISDKCKSSVDDYILHGTPIETVSLLNAMTSFMSTRKTTEELVFMNDTKDAIMVISDKVHKALSKARSVIIDILHNAAPMDKQLESIKRTFYLVRLLNDYNEILGKDANRVNSAKHLSQDMTSIVSPFIQLLQATVDKDLSILDMATDFIAAFCSMPSHYQHAKMTKHTLATFWFIFSLIYKTENTACIHVLSDTFKSWIKRLPKEQLDIVLNGFLEQAEVEAASRENPERIGHHLVFLELFSLLTSSENLKANVKKQVPLFIIKILLLAEKTSSMKFLQLMLKLFVQLTADQSYRFSSFELSLVLSCMIQLAEPSAPERFKGQMDKDIVYSLFQDLCSILSNVMRHYKEQMIDIMPPFIALTQSLLHCFATRHIQLVMNKKSNDKRTSRTFALFMDYAPFDDTAAQRYARVLTTIPQKQNIRTSKSSQSIMKAISKHTPYILLEYFTIQSNPTVCVIQPSTKTILTNALYDILDLCTDSDRAFIMACLGAPGKLLFKDFCASWKENHKYSGQ</sequence>
<dbReference type="InterPro" id="IPR018849">
    <property type="entry name" value="Urb2/Npa2_C"/>
</dbReference>
<comment type="caution">
    <text evidence="2">The sequence shown here is derived from an EMBL/GenBank/DDBJ whole genome shotgun (WGS) entry which is preliminary data.</text>
</comment>
<gene>
    <name evidence="2" type="primary">URB2_2</name>
    <name evidence="2" type="ORF">CU097_007475</name>
</gene>
<dbReference type="EMBL" id="PJQL01001047">
    <property type="protein sequence ID" value="RCH90923.1"/>
    <property type="molecule type" value="Genomic_DNA"/>
</dbReference>
<evidence type="ECO:0000259" key="1">
    <source>
        <dbReference type="Pfam" id="PF10441"/>
    </source>
</evidence>
<evidence type="ECO:0000313" key="3">
    <source>
        <dbReference type="Proteomes" id="UP000252139"/>
    </source>
</evidence>
<dbReference type="STRING" id="86630.A0A367JLV8"/>
<accession>A0A367JLV8</accession>
<reference evidence="2 3" key="1">
    <citation type="journal article" date="2018" name="G3 (Bethesda)">
        <title>Phylogenetic and Phylogenomic Definition of Rhizopus Species.</title>
        <authorList>
            <person name="Gryganskyi A.P."/>
            <person name="Golan J."/>
            <person name="Dolatabadi S."/>
            <person name="Mondo S."/>
            <person name="Robb S."/>
            <person name="Idnurm A."/>
            <person name="Muszewska A."/>
            <person name="Steczkiewicz K."/>
            <person name="Masonjones S."/>
            <person name="Liao H.L."/>
            <person name="Gajdeczka M.T."/>
            <person name="Anike F."/>
            <person name="Vuek A."/>
            <person name="Anishchenko I.M."/>
            <person name="Voigt K."/>
            <person name="de Hoog G.S."/>
            <person name="Smith M.E."/>
            <person name="Heitman J."/>
            <person name="Vilgalys R."/>
            <person name="Stajich J.E."/>
        </authorList>
    </citation>
    <scope>NUCLEOTIDE SEQUENCE [LARGE SCALE GENOMIC DNA]</scope>
    <source>
        <strain evidence="2 3">CBS 357.93</strain>
    </source>
</reference>
<dbReference type="Proteomes" id="UP000252139">
    <property type="component" value="Unassembled WGS sequence"/>
</dbReference>
<dbReference type="GO" id="GO:0005730">
    <property type="term" value="C:nucleolus"/>
    <property type="evidence" value="ECO:0007669"/>
    <property type="project" value="TreeGrafter"/>
</dbReference>
<protein>
    <submittedName>
        <fullName evidence="2">rRNA primary transcript metabolism protein</fullName>
    </submittedName>
</protein>
<dbReference type="InterPro" id="IPR052609">
    <property type="entry name" value="Ribosome_Biogenesis_Reg"/>
</dbReference>
<organism evidence="2 3">
    <name type="scientific">Rhizopus azygosporus</name>
    <name type="common">Rhizopus microsporus var. azygosporus</name>
    <dbReference type="NCBI Taxonomy" id="86630"/>
    <lineage>
        <taxon>Eukaryota</taxon>
        <taxon>Fungi</taxon>
        <taxon>Fungi incertae sedis</taxon>
        <taxon>Mucoromycota</taxon>
        <taxon>Mucoromycotina</taxon>
        <taxon>Mucoromycetes</taxon>
        <taxon>Mucorales</taxon>
        <taxon>Mucorineae</taxon>
        <taxon>Rhizopodaceae</taxon>
        <taxon>Rhizopus</taxon>
    </lineage>
</organism>
<dbReference type="OrthoDB" id="160374at2759"/>
<feature type="domain" description="Nucleolar 27S pre-rRNA processing Urb2/Npa2 C-terminal" evidence="1">
    <location>
        <begin position="1180"/>
        <end position="1412"/>
    </location>
</feature>
<dbReference type="PANTHER" id="PTHR15682:SF2">
    <property type="entry name" value="UNHEALTHY RIBOSOME BIOGENESIS PROTEIN 2 HOMOLOG"/>
    <property type="match status" value="1"/>
</dbReference>
<dbReference type="PANTHER" id="PTHR15682">
    <property type="entry name" value="UNHEALTHY RIBOSOME BIOGENESIS PROTEIN 2 HOMOLOG"/>
    <property type="match status" value="1"/>
</dbReference>
<name>A0A367JLV8_RHIAZ</name>